<protein>
    <submittedName>
        <fullName evidence="1">Unplaced genomic scaffold scaffold_38, whole genome shotgun sequence</fullName>
    </submittedName>
</protein>
<dbReference type="InParanoid" id="A0A0D0E9I6"/>
<sequence>MGIPCQHFEASIPQASAQDSVACEACTMSTQRPRLLERRQMPHCDLPILLYVAVAMSHLSRYPTVTFQVQSPYLE</sequence>
<gene>
    <name evidence="1" type="ORF">PAXRUDRAFT_526947</name>
</gene>
<dbReference type="EMBL" id="KN824860">
    <property type="protein sequence ID" value="KIK99429.1"/>
    <property type="molecule type" value="Genomic_DNA"/>
</dbReference>
<keyword evidence="2" id="KW-1185">Reference proteome</keyword>
<dbReference type="AlphaFoldDB" id="A0A0D0E9I6"/>
<accession>A0A0D0E9I6</accession>
<reference evidence="2" key="2">
    <citation type="submission" date="2015-01" db="EMBL/GenBank/DDBJ databases">
        <title>Evolutionary Origins and Diversification of the Mycorrhizal Mutualists.</title>
        <authorList>
            <consortium name="DOE Joint Genome Institute"/>
            <consortium name="Mycorrhizal Genomics Consortium"/>
            <person name="Kohler A."/>
            <person name="Kuo A."/>
            <person name="Nagy L.G."/>
            <person name="Floudas D."/>
            <person name="Copeland A."/>
            <person name="Barry K.W."/>
            <person name="Cichocki N."/>
            <person name="Veneault-Fourrey C."/>
            <person name="LaButti K."/>
            <person name="Lindquist E.A."/>
            <person name="Lipzen A."/>
            <person name="Lundell T."/>
            <person name="Morin E."/>
            <person name="Murat C."/>
            <person name="Riley R."/>
            <person name="Ohm R."/>
            <person name="Sun H."/>
            <person name="Tunlid A."/>
            <person name="Henrissat B."/>
            <person name="Grigoriev I.V."/>
            <person name="Hibbett D.S."/>
            <person name="Martin F."/>
        </authorList>
    </citation>
    <scope>NUCLEOTIDE SEQUENCE [LARGE SCALE GENOMIC DNA]</scope>
    <source>
        <strain evidence="2">Ve08.2h10</strain>
    </source>
</reference>
<dbReference type="HOGENOM" id="CLU_2671783_0_0_1"/>
<organism evidence="1 2">
    <name type="scientific">Paxillus rubicundulus Ve08.2h10</name>
    <dbReference type="NCBI Taxonomy" id="930991"/>
    <lineage>
        <taxon>Eukaryota</taxon>
        <taxon>Fungi</taxon>
        <taxon>Dikarya</taxon>
        <taxon>Basidiomycota</taxon>
        <taxon>Agaricomycotina</taxon>
        <taxon>Agaricomycetes</taxon>
        <taxon>Agaricomycetidae</taxon>
        <taxon>Boletales</taxon>
        <taxon>Paxilineae</taxon>
        <taxon>Paxillaceae</taxon>
        <taxon>Paxillus</taxon>
    </lineage>
</organism>
<evidence type="ECO:0000313" key="2">
    <source>
        <dbReference type="Proteomes" id="UP000054538"/>
    </source>
</evidence>
<name>A0A0D0E9I6_9AGAM</name>
<dbReference type="Proteomes" id="UP000054538">
    <property type="component" value="Unassembled WGS sequence"/>
</dbReference>
<proteinExistence type="predicted"/>
<evidence type="ECO:0000313" key="1">
    <source>
        <dbReference type="EMBL" id="KIK99429.1"/>
    </source>
</evidence>
<reference evidence="1 2" key="1">
    <citation type="submission" date="2014-04" db="EMBL/GenBank/DDBJ databases">
        <authorList>
            <consortium name="DOE Joint Genome Institute"/>
            <person name="Kuo A."/>
            <person name="Kohler A."/>
            <person name="Jargeat P."/>
            <person name="Nagy L.G."/>
            <person name="Floudas D."/>
            <person name="Copeland A."/>
            <person name="Barry K.W."/>
            <person name="Cichocki N."/>
            <person name="Veneault-Fourrey C."/>
            <person name="LaButti K."/>
            <person name="Lindquist E.A."/>
            <person name="Lipzen A."/>
            <person name="Lundell T."/>
            <person name="Morin E."/>
            <person name="Murat C."/>
            <person name="Sun H."/>
            <person name="Tunlid A."/>
            <person name="Henrissat B."/>
            <person name="Grigoriev I.V."/>
            <person name="Hibbett D.S."/>
            <person name="Martin F."/>
            <person name="Nordberg H.P."/>
            <person name="Cantor M.N."/>
            <person name="Hua S.X."/>
        </authorList>
    </citation>
    <scope>NUCLEOTIDE SEQUENCE [LARGE SCALE GENOMIC DNA]</scope>
    <source>
        <strain evidence="1 2">Ve08.2h10</strain>
    </source>
</reference>